<protein>
    <submittedName>
        <fullName evidence="1">Uncharacterized protein</fullName>
    </submittedName>
</protein>
<dbReference type="Proteomes" id="UP000027015">
    <property type="component" value="Unassembled WGS sequence"/>
</dbReference>
<dbReference type="HOGENOM" id="CLU_3114966_0_0_5"/>
<proteinExistence type="predicted"/>
<accession>A0A067WD41</accession>
<reference evidence="1 2" key="1">
    <citation type="submission" date="2012-04" db="EMBL/GenBank/DDBJ databases">
        <title>The Genome Sequence of Bartonella koehlerae C-29.</title>
        <authorList>
            <consortium name="The Broad Institute Genome Sequencing Platform"/>
            <consortium name="The Broad Institute Genome Sequencing Center for Infectious Disease"/>
            <person name="Feldgarden M."/>
            <person name="Kirby J."/>
            <person name="Kosoy M."/>
            <person name="Birtles R."/>
            <person name="Probert W.S."/>
            <person name="Chiaraviglio L."/>
            <person name="Walker B."/>
            <person name="Young S.K."/>
            <person name="Zeng Q."/>
            <person name="Gargeya S."/>
            <person name="Fitzgerald M."/>
            <person name="Haas B."/>
            <person name="Abouelleil A."/>
            <person name="Alvarado L."/>
            <person name="Arachchi H.M."/>
            <person name="Berlin A.M."/>
            <person name="Chapman S.B."/>
            <person name="Goldberg J."/>
            <person name="Griggs A."/>
            <person name="Gujja S."/>
            <person name="Hansen M."/>
            <person name="Howarth C."/>
            <person name="Imamovic A."/>
            <person name="Larimer J."/>
            <person name="McCowen C."/>
            <person name="Montmayeur A."/>
            <person name="Murphy C."/>
            <person name="Neiman D."/>
            <person name="Pearson M."/>
            <person name="Priest M."/>
            <person name="Roberts A."/>
            <person name="Saif S."/>
            <person name="Shea T."/>
            <person name="Sisk P."/>
            <person name="Sykes S."/>
            <person name="Wortman J."/>
            <person name="Nusbaum C."/>
            <person name="Birren B."/>
        </authorList>
    </citation>
    <scope>NUCLEOTIDE SEQUENCE [LARGE SCALE GENOMIC DNA]</scope>
    <source>
        <strain evidence="1 2">C-29</strain>
    </source>
</reference>
<dbReference type="RefSeq" id="WP_154656377.1">
    <property type="nucleotide sequence ID" value="NZ_CADEAH010000012.1"/>
</dbReference>
<gene>
    <name evidence="1" type="ORF">O9A_01342</name>
</gene>
<sequence length="50" mass="5378">MGKIVALALRGKALWKVMGADMTLVTSEIYSTEINNDNQMGYNAKKGTGS</sequence>
<comment type="caution">
    <text evidence="1">The sequence shown here is derived from an EMBL/GenBank/DDBJ whole genome shotgun (WGS) entry which is preliminary data.</text>
</comment>
<organism evidence="1 2">
    <name type="scientific">Bartonella koehlerae C-29</name>
    <dbReference type="NCBI Taxonomy" id="1134510"/>
    <lineage>
        <taxon>Bacteria</taxon>
        <taxon>Pseudomonadati</taxon>
        <taxon>Pseudomonadota</taxon>
        <taxon>Alphaproteobacteria</taxon>
        <taxon>Hyphomicrobiales</taxon>
        <taxon>Bartonellaceae</taxon>
        <taxon>Bartonella</taxon>
    </lineage>
</organism>
<dbReference type="AlphaFoldDB" id="A0A067WD41"/>
<name>A0A067WD41_9HYPH</name>
<dbReference type="EMBL" id="AHPL01000010">
    <property type="protein sequence ID" value="KEC54728.1"/>
    <property type="molecule type" value="Genomic_DNA"/>
</dbReference>
<dbReference type="PATRIC" id="fig|1134510.3.peg.1514"/>
<dbReference type="STRING" id="1134510.O9A_01342"/>
<evidence type="ECO:0000313" key="2">
    <source>
        <dbReference type="Proteomes" id="UP000027015"/>
    </source>
</evidence>
<evidence type="ECO:0000313" key="1">
    <source>
        <dbReference type="EMBL" id="KEC54728.1"/>
    </source>
</evidence>
<keyword evidence="2" id="KW-1185">Reference proteome</keyword>